<accession>A0A4R1FX36</accession>
<proteinExistence type="predicted"/>
<dbReference type="Proteomes" id="UP000294702">
    <property type="component" value="Unassembled WGS sequence"/>
</dbReference>
<evidence type="ECO:0000313" key="1">
    <source>
        <dbReference type="EMBL" id="TCJ95961.1"/>
    </source>
</evidence>
<sequence>MQEIFADLAWWFGWSPTELMELDLEDIPNWVEQMNRQVKAGYVRL</sequence>
<comment type="caution">
    <text evidence="1">The sequence shown here is derived from an EMBL/GenBank/DDBJ whole genome shotgun (WGS) entry which is preliminary data.</text>
</comment>
<evidence type="ECO:0000313" key="2">
    <source>
        <dbReference type="Proteomes" id="UP000294702"/>
    </source>
</evidence>
<dbReference type="AlphaFoldDB" id="A0A4R1FX36"/>
<organism evidence="1 2">
    <name type="scientific">Volucribacter psittacicida</name>
    <dbReference type="NCBI Taxonomy" id="203482"/>
    <lineage>
        <taxon>Bacteria</taxon>
        <taxon>Pseudomonadati</taxon>
        <taxon>Pseudomonadota</taxon>
        <taxon>Gammaproteobacteria</taxon>
        <taxon>Pasteurellales</taxon>
        <taxon>Pasteurellaceae</taxon>
        <taxon>Volucribacter</taxon>
    </lineage>
</organism>
<reference evidence="1 2" key="1">
    <citation type="submission" date="2019-03" db="EMBL/GenBank/DDBJ databases">
        <title>Genomic Encyclopedia of Type Strains, Phase IV (KMG-IV): sequencing the most valuable type-strain genomes for metagenomic binning, comparative biology and taxonomic classification.</title>
        <authorList>
            <person name="Goeker M."/>
        </authorList>
    </citation>
    <scope>NUCLEOTIDE SEQUENCE [LARGE SCALE GENOMIC DNA]</scope>
    <source>
        <strain evidence="1 2">DSM 15534</strain>
    </source>
</reference>
<dbReference type="EMBL" id="SMFT01000005">
    <property type="protein sequence ID" value="TCJ95961.1"/>
    <property type="molecule type" value="Genomic_DNA"/>
</dbReference>
<gene>
    <name evidence="1" type="ORF">EV694_1964</name>
</gene>
<dbReference type="InterPro" id="IPR009493">
    <property type="entry name" value="P2_GpE"/>
</dbReference>
<name>A0A4R1FX36_9PAST</name>
<protein>
    <submittedName>
        <fullName evidence="1">GpE protein</fullName>
    </submittedName>
</protein>
<dbReference type="RefSeq" id="WP_243646019.1">
    <property type="nucleotide sequence ID" value="NZ_SMFT01000005.1"/>
</dbReference>
<dbReference type="Pfam" id="PF06528">
    <property type="entry name" value="Phage_P2_GpE"/>
    <property type="match status" value="1"/>
</dbReference>
<keyword evidence="2" id="KW-1185">Reference proteome</keyword>